<dbReference type="Pfam" id="PF01797">
    <property type="entry name" value="Y1_Tnp"/>
    <property type="match status" value="1"/>
</dbReference>
<dbReference type="EMBL" id="CP056030">
    <property type="protein sequence ID" value="QKZ06198.1"/>
    <property type="molecule type" value="Genomic_DNA"/>
</dbReference>
<proteinExistence type="predicted"/>
<dbReference type="PANTHER" id="PTHR36966">
    <property type="entry name" value="REP-ASSOCIATED TYROSINE TRANSPOSASE"/>
    <property type="match status" value="1"/>
</dbReference>
<organism evidence="2 3">
    <name type="scientific">Pseudomonas eucalypticola</name>
    <dbReference type="NCBI Taxonomy" id="2599595"/>
    <lineage>
        <taxon>Bacteria</taxon>
        <taxon>Pseudomonadati</taxon>
        <taxon>Pseudomonadota</taxon>
        <taxon>Gammaproteobacteria</taxon>
        <taxon>Pseudomonadales</taxon>
        <taxon>Pseudomonadaceae</taxon>
        <taxon>Pseudomonas</taxon>
    </lineage>
</organism>
<dbReference type="InterPro" id="IPR002686">
    <property type="entry name" value="Transposase_17"/>
</dbReference>
<sequence>MPLYNERRLRVGRISEIGRVYLITTSTFSRTPHFGDWQVGRLVVRELMREQAEGNAFSLAWVLMPDHLHWLVELKCGNLSAMIRRVKSLSTRSLNATANHRGKIWQKGFHDRALRREEDLRATARYVIANPLRAGLVKRVGDYPLWDAAWI</sequence>
<gene>
    <name evidence="2" type="ORF">HWQ56_21435</name>
</gene>
<dbReference type="NCBIfam" id="NF047646">
    <property type="entry name" value="REP_Tyr_transpos"/>
    <property type="match status" value="1"/>
</dbReference>
<reference evidence="2 3" key="1">
    <citation type="submission" date="2020-06" db="EMBL/GenBank/DDBJ databases">
        <title>Pseudomonas eucalypticola sp. nov., an endophyte of Eucalyptus dunnii leaves with biocontrol ability of eucalyptus leaf blight.</title>
        <authorList>
            <person name="Liu Y."/>
            <person name="Song Z."/>
            <person name="Zeng H."/>
            <person name="Lu M."/>
            <person name="Wang X."/>
            <person name="Lian X."/>
            <person name="Zhang Q."/>
        </authorList>
    </citation>
    <scope>NUCLEOTIDE SEQUENCE [LARGE SCALE GENOMIC DNA]</scope>
    <source>
        <strain evidence="2 3">NP-1</strain>
    </source>
</reference>
<accession>A0A7D5D9H0</accession>
<evidence type="ECO:0000259" key="1">
    <source>
        <dbReference type="SMART" id="SM01321"/>
    </source>
</evidence>
<dbReference type="InterPro" id="IPR052715">
    <property type="entry name" value="RAYT_transposase"/>
</dbReference>
<feature type="domain" description="Transposase IS200-like" evidence="1">
    <location>
        <begin position="16"/>
        <end position="130"/>
    </location>
</feature>
<dbReference type="GO" id="GO:0006313">
    <property type="term" value="P:DNA transposition"/>
    <property type="evidence" value="ECO:0007669"/>
    <property type="project" value="InterPro"/>
</dbReference>
<evidence type="ECO:0000313" key="3">
    <source>
        <dbReference type="Proteomes" id="UP000509568"/>
    </source>
</evidence>
<dbReference type="SMART" id="SM01321">
    <property type="entry name" value="Y1_Tnp"/>
    <property type="match status" value="1"/>
</dbReference>
<evidence type="ECO:0000313" key="2">
    <source>
        <dbReference type="EMBL" id="QKZ06198.1"/>
    </source>
</evidence>
<dbReference type="RefSeq" id="WP_176571732.1">
    <property type="nucleotide sequence ID" value="NZ_CP056030.1"/>
</dbReference>
<dbReference type="GO" id="GO:0004803">
    <property type="term" value="F:transposase activity"/>
    <property type="evidence" value="ECO:0007669"/>
    <property type="project" value="InterPro"/>
</dbReference>
<dbReference type="GO" id="GO:0043565">
    <property type="term" value="F:sequence-specific DNA binding"/>
    <property type="evidence" value="ECO:0007669"/>
    <property type="project" value="TreeGrafter"/>
</dbReference>
<dbReference type="Proteomes" id="UP000509568">
    <property type="component" value="Chromosome"/>
</dbReference>
<dbReference type="KEGG" id="pez:HWQ56_21435"/>
<protein>
    <submittedName>
        <fullName evidence="2">Transposase</fullName>
    </submittedName>
</protein>
<dbReference type="PANTHER" id="PTHR36966:SF1">
    <property type="entry name" value="REP-ASSOCIATED TYROSINE TRANSPOSASE"/>
    <property type="match status" value="1"/>
</dbReference>
<dbReference type="InterPro" id="IPR036515">
    <property type="entry name" value="Transposase_17_sf"/>
</dbReference>
<keyword evidence="3" id="KW-1185">Reference proteome</keyword>
<dbReference type="Gene3D" id="3.30.70.1290">
    <property type="entry name" value="Transposase IS200-like"/>
    <property type="match status" value="1"/>
</dbReference>
<dbReference type="SUPFAM" id="SSF143422">
    <property type="entry name" value="Transposase IS200-like"/>
    <property type="match status" value="1"/>
</dbReference>
<dbReference type="AlphaFoldDB" id="A0A7D5D9H0"/>
<name>A0A7D5D9H0_9PSED</name>